<dbReference type="Proteomes" id="UP001321477">
    <property type="component" value="Chromosome"/>
</dbReference>
<protein>
    <submittedName>
        <fullName evidence="2">Uncharacterized protein</fullName>
    </submittedName>
</protein>
<dbReference type="EMBL" id="AP027734">
    <property type="protein sequence ID" value="BDZ53479.1"/>
    <property type="molecule type" value="Genomic_DNA"/>
</dbReference>
<gene>
    <name evidence="2" type="ORF">GCM10025870_05520</name>
</gene>
<feature type="compositionally biased region" description="Basic and acidic residues" evidence="1">
    <location>
        <begin position="84"/>
        <end position="99"/>
    </location>
</feature>
<feature type="region of interest" description="Disordered" evidence="1">
    <location>
        <begin position="82"/>
        <end position="141"/>
    </location>
</feature>
<proteinExistence type="predicted"/>
<evidence type="ECO:0000313" key="3">
    <source>
        <dbReference type="Proteomes" id="UP001321477"/>
    </source>
</evidence>
<feature type="compositionally biased region" description="Basic and acidic residues" evidence="1">
    <location>
        <begin position="11"/>
        <end position="21"/>
    </location>
</feature>
<organism evidence="2 3">
    <name type="scientific">Agromyces marinus</name>
    <dbReference type="NCBI Taxonomy" id="1389020"/>
    <lineage>
        <taxon>Bacteria</taxon>
        <taxon>Bacillati</taxon>
        <taxon>Actinomycetota</taxon>
        <taxon>Actinomycetes</taxon>
        <taxon>Micrococcales</taxon>
        <taxon>Microbacteriaceae</taxon>
        <taxon>Agromyces</taxon>
    </lineage>
</organism>
<feature type="region of interest" description="Disordered" evidence="1">
    <location>
        <begin position="210"/>
        <end position="234"/>
    </location>
</feature>
<evidence type="ECO:0000313" key="2">
    <source>
        <dbReference type="EMBL" id="BDZ53479.1"/>
    </source>
</evidence>
<keyword evidence="3" id="KW-1185">Reference proteome</keyword>
<reference evidence="3" key="1">
    <citation type="journal article" date="2019" name="Int. J. Syst. Evol. Microbiol.">
        <title>The Global Catalogue of Microorganisms (GCM) 10K type strain sequencing project: providing services to taxonomists for standard genome sequencing and annotation.</title>
        <authorList>
            <consortium name="The Broad Institute Genomics Platform"/>
            <consortium name="The Broad Institute Genome Sequencing Center for Infectious Disease"/>
            <person name="Wu L."/>
            <person name="Ma J."/>
        </authorList>
    </citation>
    <scope>NUCLEOTIDE SEQUENCE [LARGE SCALE GENOMIC DNA]</scope>
    <source>
        <strain evidence="3">NBRC 109019</strain>
    </source>
</reference>
<accession>A0ABM8GYB1</accession>
<sequence length="234" mass="25789">MLGHATVARGPAEHAPPDPRDGMPAQPLRVRQRRGIGILGVAVQGRVETRERRGIPNAERPRRGVRERTVPGRVQVHAILGPDAARREPGVPGRVEHPGPGRLRARRDESGEPLEPPPHRAETRMGGKERGDHEHVGAAAAERVDRVAEARGERLGPRVDPDQVVAADEHRHQVGVELGRARHLRVDRIRDATAPNREVRVADAVTALREQHREAIGPPRYSPRPCATSRRAPR</sequence>
<feature type="compositionally biased region" description="Basic and acidic residues" evidence="1">
    <location>
        <begin position="117"/>
        <end position="141"/>
    </location>
</feature>
<feature type="region of interest" description="Disordered" evidence="1">
    <location>
        <begin position="1"/>
        <end position="32"/>
    </location>
</feature>
<name>A0ABM8GYB1_9MICO</name>
<evidence type="ECO:0000256" key="1">
    <source>
        <dbReference type="SAM" id="MobiDB-lite"/>
    </source>
</evidence>